<dbReference type="SUPFAM" id="SSF46604">
    <property type="entry name" value="Epsilon subunit of F1F0-ATP synthase C-terminal domain"/>
    <property type="match status" value="1"/>
</dbReference>
<evidence type="ECO:0000256" key="11">
    <source>
        <dbReference type="ARBA" id="ARBA00023310"/>
    </source>
</evidence>
<dbReference type="STRING" id="1070319.CAGGBEG34_200047"/>
<dbReference type="EMBL" id="CAFB01000037">
    <property type="protein sequence ID" value="CCD29047.1"/>
    <property type="molecule type" value="Genomic_DNA"/>
</dbReference>
<keyword evidence="17" id="KW-1185">Reference proteome</keyword>
<protein>
    <recommendedName>
        <fullName evidence="12">ATP synthase epsilon chain</fullName>
    </recommendedName>
    <alternativeName>
        <fullName evidence="12">ATP synthase F1 sector epsilon subunit</fullName>
    </alternativeName>
    <alternativeName>
        <fullName evidence="12">F-ATPase epsilon subunit</fullName>
    </alternativeName>
</protein>
<dbReference type="NCBIfam" id="NF001847">
    <property type="entry name" value="PRK00571.1-4"/>
    <property type="match status" value="1"/>
</dbReference>
<comment type="function">
    <text evidence="1 12">Produces ATP from ADP in the presence of a proton gradient across the membrane.</text>
</comment>
<dbReference type="RefSeq" id="WP_006682290.1">
    <property type="nucleotide sequence ID" value="NZ_CAFB01000037.1"/>
</dbReference>
<comment type="subcellular location">
    <subcellularLocation>
        <location evidence="2 12">Cell membrane</location>
        <topology evidence="2 12">Peripheral membrane protein</topology>
    </subcellularLocation>
</comment>
<dbReference type="NCBIfam" id="TIGR01216">
    <property type="entry name" value="ATP_synt_epsi"/>
    <property type="match status" value="1"/>
</dbReference>
<dbReference type="GO" id="GO:0016787">
    <property type="term" value="F:hydrolase activity"/>
    <property type="evidence" value="ECO:0007669"/>
    <property type="project" value="UniProtKB-KW"/>
</dbReference>
<evidence type="ECO:0000313" key="16">
    <source>
        <dbReference type="EMBL" id="CCD29047.1"/>
    </source>
</evidence>
<keyword evidence="6 12" id="KW-1003">Cell membrane</keyword>
<evidence type="ECO:0000256" key="12">
    <source>
        <dbReference type="HAMAP-Rule" id="MF_00530"/>
    </source>
</evidence>
<dbReference type="GO" id="GO:0005886">
    <property type="term" value="C:plasma membrane"/>
    <property type="evidence" value="ECO:0007669"/>
    <property type="project" value="UniProtKB-SubCell"/>
</dbReference>
<dbReference type="Pfam" id="PF02823">
    <property type="entry name" value="ATP-synt_DE_N"/>
    <property type="match status" value="1"/>
</dbReference>
<dbReference type="Pfam" id="PF00401">
    <property type="entry name" value="ATP-synt_DE"/>
    <property type="match status" value="1"/>
</dbReference>
<organism evidence="16 17">
    <name type="scientific">Candidatus Glomeribacter gigasporarum BEG34</name>
    <dbReference type="NCBI Taxonomy" id="1070319"/>
    <lineage>
        <taxon>Bacteria</taxon>
        <taxon>Pseudomonadati</taxon>
        <taxon>Pseudomonadota</taxon>
        <taxon>Betaproteobacteria</taxon>
        <taxon>Burkholderiales</taxon>
        <taxon>Burkholderiaceae</taxon>
        <taxon>Candidatus Glomeribacter</taxon>
    </lineage>
</organism>
<dbReference type="AlphaFoldDB" id="G2J8F0"/>
<dbReference type="eggNOG" id="COG0355">
    <property type="taxonomic scope" value="Bacteria"/>
</dbReference>
<keyword evidence="11 12" id="KW-0066">ATP synthesis</keyword>
<dbReference type="GO" id="GO:0005524">
    <property type="term" value="F:ATP binding"/>
    <property type="evidence" value="ECO:0007669"/>
    <property type="project" value="UniProtKB-UniRule"/>
</dbReference>
<accession>G2J8F0</accession>
<dbReference type="InterPro" id="IPR020546">
    <property type="entry name" value="ATP_synth_F1_dsu/esu_N"/>
</dbReference>
<dbReference type="InterPro" id="IPR036771">
    <property type="entry name" value="ATPsynth_dsu/esu_N"/>
</dbReference>
<keyword evidence="10 12" id="KW-0139">CF(1)</keyword>
<dbReference type="Gene3D" id="1.20.5.440">
    <property type="entry name" value="ATP synthase delta/epsilon subunit, C-terminal domain"/>
    <property type="match status" value="1"/>
</dbReference>
<comment type="caution">
    <text evidence="16">The sequence shown here is derived from an EMBL/GenBank/DDBJ whole genome shotgun (WGS) entry which is preliminary data.</text>
</comment>
<keyword evidence="7 12" id="KW-0375">Hydrogen ion transport</keyword>
<evidence type="ECO:0000259" key="15">
    <source>
        <dbReference type="Pfam" id="PF02823"/>
    </source>
</evidence>
<dbReference type="Gene3D" id="2.60.15.10">
    <property type="entry name" value="F0F1 ATP synthase delta/epsilon subunit, N-terminal"/>
    <property type="match status" value="1"/>
</dbReference>
<dbReference type="GO" id="GO:0046933">
    <property type="term" value="F:proton-transporting ATP synthase activity, rotational mechanism"/>
    <property type="evidence" value="ECO:0007669"/>
    <property type="project" value="UniProtKB-UniRule"/>
</dbReference>
<evidence type="ECO:0000256" key="9">
    <source>
        <dbReference type="ARBA" id="ARBA00023136"/>
    </source>
</evidence>
<reference evidence="16 17" key="1">
    <citation type="submission" date="2011-08" db="EMBL/GenBank/DDBJ databases">
        <title>The genome of the obligate endobacterium of an arbuscular mycorrhizal fungus reveals an interphylum network of nutritional interactions.</title>
        <authorList>
            <person name="Ghignone S."/>
            <person name="Salvioli A."/>
            <person name="Anca I."/>
            <person name="Lumini E."/>
            <person name="Ortu G."/>
            <person name="Petiti L."/>
            <person name="Cruveiller S."/>
            <person name="Bianciotto V."/>
            <person name="Piffanelli P."/>
            <person name="Lanfranco L."/>
            <person name="Bonfante P."/>
        </authorList>
    </citation>
    <scope>NUCLEOTIDE SEQUENCE [LARGE SCALE GENOMIC DNA]</scope>
    <source>
        <strain evidence="16 17">BEG34</strain>
    </source>
</reference>
<evidence type="ECO:0000256" key="6">
    <source>
        <dbReference type="ARBA" id="ARBA00022475"/>
    </source>
</evidence>
<evidence type="ECO:0000256" key="10">
    <source>
        <dbReference type="ARBA" id="ARBA00023196"/>
    </source>
</evidence>
<dbReference type="InterPro" id="IPR001469">
    <property type="entry name" value="ATP_synth_F1_dsu/esu"/>
</dbReference>
<evidence type="ECO:0000256" key="2">
    <source>
        <dbReference type="ARBA" id="ARBA00004202"/>
    </source>
</evidence>
<dbReference type="PANTHER" id="PTHR13822:SF10">
    <property type="entry name" value="ATP SYNTHASE EPSILON CHAIN, CHLOROPLASTIC"/>
    <property type="match status" value="1"/>
</dbReference>
<dbReference type="InterPro" id="IPR036794">
    <property type="entry name" value="ATP_F1_dsu/esu_C_sf"/>
</dbReference>
<keyword evidence="9 12" id="KW-0472">Membrane</keyword>
<keyword evidence="8 12" id="KW-0406">Ion transport</keyword>
<evidence type="ECO:0000256" key="8">
    <source>
        <dbReference type="ARBA" id="ARBA00023065"/>
    </source>
</evidence>
<keyword evidence="16" id="KW-0378">Hydrolase</keyword>
<keyword evidence="5 12" id="KW-0813">Transport</keyword>
<dbReference type="PANTHER" id="PTHR13822">
    <property type="entry name" value="ATP SYNTHASE DELTA/EPSILON CHAIN"/>
    <property type="match status" value="1"/>
</dbReference>
<evidence type="ECO:0000256" key="5">
    <source>
        <dbReference type="ARBA" id="ARBA00022448"/>
    </source>
</evidence>
<dbReference type="CDD" id="cd12152">
    <property type="entry name" value="F1-ATPase_delta"/>
    <property type="match status" value="1"/>
</dbReference>
<evidence type="ECO:0000256" key="7">
    <source>
        <dbReference type="ARBA" id="ARBA00022781"/>
    </source>
</evidence>
<evidence type="ECO:0000256" key="13">
    <source>
        <dbReference type="RuleBase" id="RU003656"/>
    </source>
</evidence>
<dbReference type="InterPro" id="IPR020547">
    <property type="entry name" value="ATP_synth_F1_esu_C"/>
</dbReference>
<evidence type="ECO:0000256" key="1">
    <source>
        <dbReference type="ARBA" id="ARBA00003543"/>
    </source>
</evidence>
<dbReference type="Proteomes" id="UP000054051">
    <property type="component" value="Unassembled WGS sequence"/>
</dbReference>
<dbReference type="OrthoDB" id="9791445at2"/>
<feature type="domain" description="ATP synthase F1 complex delta/epsilon subunit N-terminal" evidence="15">
    <location>
        <begin position="8"/>
        <end position="87"/>
    </location>
</feature>
<dbReference type="GO" id="GO:0045259">
    <property type="term" value="C:proton-transporting ATP synthase complex"/>
    <property type="evidence" value="ECO:0007669"/>
    <property type="project" value="UniProtKB-KW"/>
</dbReference>
<dbReference type="HAMAP" id="MF_00530">
    <property type="entry name" value="ATP_synth_epsil_bac"/>
    <property type="match status" value="1"/>
</dbReference>
<dbReference type="SUPFAM" id="SSF51344">
    <property type="entry name" value="Epsilon subunit of F1F0-ATP synthase N-terminal domain"/>
    <property type="match status" value="1"/>
</dbReference>
<evidence type="ECO:0000256" key="4">
    <source>
        <dbReference type="ARBA" id="ARBA00011648"/>
    </source>
</evidence>
<evidence type="ECO:0000313" key="17">
    <source>
        <dbReference type="Proteomes" id="UP000054051"/>
    </source>
</evidence>
<evidence type="ECO:0000259" key="14">
    <source>
        <dbReference type="Pfam" id="PF00401"/>
    </source>
</evidence>
<sequence>MAQQQKTLKVSVVSAEEEIFSGDAYFVELPGAMGALGILPGHAPLMTRIRAGAVQIKTVGGAEELIFVAGGILEVQPDEVTVLADTAVRGEDLEEAKAQQARQTAEAALRNTRSKFEYATVAAELETTLAQLAAIRKLRRAQIR</sequence>
<gene>
    <name evidence="12 16" type="primary">atpC</name>
    <name evidence="16" type="ORF">CAGGBEG34_200047</name>
</gene>
<comment type="subunit">
    <text evidence="4 12 13">F-type ATPases have 2 components, CF(1) - the catalytic core - and CF(0) - the membrane proton channel. CF(1) has five subunits: alpha(3), beta(3), gamma(1), delta(1), epsilon(1). CF(0) has three main subunits: a, b and c.</text>
</comment>
<proteinExistence type="inferred from homology"/>
<feature type="domain" description="ATP synthase epsilon subunit C-terminal" evidence="14">
    <location>
        <begin position="91"/>
        <end position="135"/>
    </location>
</feature>
<dbReference type="FunFam" id="2.60.15.10:FF:000001">
    <property type="entry name" value="ATP synthase epsilon chain"/>
    <property type="match status" value="1"/>
</dbReference>
<name>G2J8F0_9BURK</name>
<evidence type="ECO:0000256" key="3">
    <source>
        <dbReference type="ARBA" id="ARBA00005712"/>
    </source>
</evidence>
<comment type="similarity">
    <text evidence="3 12 13">Belongs to the ATPase epsilon chain family.</text>
</comment>